<evidence type="ECO:0000313" key="2">
    <source>
        <dbReference type="EMBL" id="TLD84706.1"/>
    </source>
</evidence>
<evidence type="ECO:0000313" key="3">
    <source>
        <dbReference type="Proteomes" id="UP000029878"/>
    </source>
</evidence>
<feature type="domain" description="Glycosyl transferase family 1" evidence="1">
    <location>
        <begin position="184"/>
        <end position="348"/>
    </location>
</feature>
<dbReference type="EMBL" id="JRPL02000002">
    <property type="protein sequence ID" value="TLD84706.1"/>
    <property type="molecule type" value="Genomic_DNA"/>
</dbReference>
<dbReference type="CDD" id="cd03820">
    <property type="entry name" value="GT4_AmsD-like"/>
    <property type="match status" value="1"/>
</dbReference>
<comment type="caution">
    <text evidence="2">The sequence shown here is derived from an EMBL/GenBank/DDBJ whole genome shotgun (WGS) entry which is preliminary data.</text>
</comment>
<dbReference type="Gene3D" id="3.40.50.2000">
    <property type="entry name" value="Glycogen Phosphorylase B"/>
    <property type="match status" value="2"/>
</dbReference>
<dbReference type="SUPFAM" id="SSF53756">
    <property type="entry name" value="UDP-Glycosyltransferase/glycogen phosphorylase"/>
    <property type="match status" value="1"/>
</dbReference>
<dbReference type="Pfam" id="PF00534">
    <property type="entry name" value="Glycos_transf_1"/>
    <property type="match status" value="1"/>
</dbReference>
<organism evidence="2 3">
    <name type="scientific">Helicobacter trogontum</name>
    <dbReference type="NCBI Taxonomy" id="50960"/>
    <lineage>
        <taxon>Bacteria</taxon>
        <taxon>Pseudomonadati</taxon>
        <taxon>Campylobacterota</taxon>
        <taxon>Epsilonproteobacteria</taxon>
        <taxon>Campylobacterales</taxon>
        <taxon>Helicobacteraceae</taxon>
        <taxon>Helicobacter</taxon>
    </lineage>
</organism>
<sequence>MKKIYIILKDITESGGGERVCVNLANAFNEVGYKVSIISFFRFQSEVVFSLHENINIYFLSHTTPKSKDLLKKLFIKSVYRNILGYKVDKMIASDRPDVVLANDGWYIPKIKLDSVKYVRLWHLKAPKKIDKRKQRNFNLFDTLVVLSSKELPIWQKYHQDVRVIPNFLPVITEKITDFNQCRVIAVGRMSAEKGFFRLIEIWEKVQEQFKQTLQEENRNKQNLWRLIIVGDGALKEQIESTIKTKNLQDSIILRPFTKDIESQYLNASIYAMTSHFEGFSMVLLESCSYGLCPIAFDIATGPSDIIEHNNSGYLIKDNDVQEYVAKLIKLMNDKEKRESMGKNAKQRVSKTFSKEAMIERWQQIFE</sequence>
<dbReference type="InterPro" id="IPR001296">
    <property type="entry name" value="Glyco_trans_1"/>
</dbReference>
<dbReference type="RefSeq" id="WP_034344937.1">
    <property type="nucleotide sequence ID" value="NZ_FZNG01000009.1"/>
</dbReference>
<evidence type="ECO:0000259" key="1">
    <source>
        <dbReference type="Pfam" id="PF00534"/>
    </source>
</evidence>
<gene>
    <name evidence="2" type="ORF">LS81_001495</name>
</gene>
<accession>A0A099VDJ4</accession>
<keyword evidence="2" id="KW-0808">Transferase</keyword>
<protein>
    <submittedName>
        <fullName evidence="2">Glycosyltransferase family 4 protein</fullName>
    </submittedName>
</protein>
<dbReference type="Proteomes" id="UP000029878">
    <property type="component" value="Unassembled WGS sequence"/>
</dbReference>
<name>A0A099VDJ4_9HELI</name>
<dbReference type="PANTHER" id="PTHR12526:SF630">
    <property type="entry name" value="GLYCOSYLTRANSFERASE"/>
    <property type="match status" value="1"/>
</dbReference>
<reference evidence="2 3" key="1">
    <citation type="journal article" date="2014" name="Genome Announc.">
        <title>Draft genome sequences of eight enterohepatic helicobacter species isolated from both laboratory and wild rodents.</title>
        <authorList>
            <person name="Sheh A."/>
            <person name="Shen Z."/>
            <person name="Fox J.G."/>
        </authorList>
    </citation>
    <scope>NUCLEOTIDE SEQUENCE [LARGE SCALE GENOMIC DNA]</scope>
    <source>
        <strain evidence="2 3">ATCC 700114</strain>
    </source>
</reference>
<dbReference type="AlphaFoldDB" id="A0A099VDJ4"/>
<dbReference type="PANTHER" id="PTHR12526">
    <property type="entry name" value="GLYCOSYLTRANSFERASE"/>
    <property type="match status" value="1"/>
</dbReference>
<dbReference type="OrthoDB" id="6286688at2"/>
<proteinExistence type="predicted"/>
<dbReference type="GO" id="GO:0016757">
    <property type="term" value="F:glycosyltransferase activity"/>
    <property type="evidence" value="ECO:0007669"/>
    <property type="project" value="InterPro"/>
</dbReference>